<evidence type="ECO:0000256" key="4">
    <source>
        <dbReference type="ARBA" id="ARBA00022692"/>
    </source>
</evidence>
<feature type="transmembrane region" description="Helical" evidence="7">
    <location>
        <begin position="221"/>
        <end position="239"/>
    </location>
</feature>
<evidence type="ECO:0000256" key="2">
    <source>
        <dbReference type="ARBA" id="ARBA00022448"/>
    </source>
</evidence>
<evidence type="ECO:0000256" key="1">
    <source>
        <dbReference type="ARBA" id="ARBA00004651"/>
    </source>
</evidence>
<evidence type="ECO:0000313" key="9">
    <source>
        <dbReference type="EMBL" id="NEN04759.1"/>
    </source>
</evidence>
<feature type="transmembrane region" description="Helical" evidence="7">
    <location>
        <begin position="181"/>
        <end position="201"/>
    </location>
</feature>
<feature type="transmembrane region" description="Helical" evidence="7">
    <location>
        <begin position="277"/>
        <end position="302"/>
    </location>
</feature>
<comment type="caution">
    <text evidence="9">The sequence shown here is derived from an EMBL/GenBank/DDBJ whole genome shotgun (WGS) entry which is preliminary data.</text>
</comment>
<evidence type="ECO:0000313" key="10">
    <source>
        <dbReference type="Proteomes" id="UP000474967"/>
    </source>
</evidence>
<dbReference type="Gene3D" id="1.10.3720.10">
    <property type="entry name" value="MetI-like"/>
    <property type="match status" value="1"/>
</dbReference>
<evidence type="ECO:0000256" key="3">
    <source>
        <dbReference type="ARBA" id="ARBA00022475"/>
    </source>
</evidence>
<sequence>MATTSEIVPRVRRGASVTLRRKRLTGIALTAPAMIAIAITVLYPLLWTISLSFQKFDLAVGAPAASFVGFDNYARVLTSPGFVAALTQTVGYVVTTLIVELIVAMPIALLLNRATRGSRVLRLIIAIPIMIAPIVASLAFKFLFSNGYGFINAALSAVGIDPPSWFASVWLARGTVLVTNMWLALPFVILVLLAGLSNVPAELNEAAKTDGANAWQRFTRVTLPLLKPAILIVLVIRLADAFRVFDSVYVLTGGGPANSTDVMSSYLYRLMFSNTDFAGSSAATVLFVLVVGVCAGAIFFILRDRTDKP</sequence>
<dbReference type="RefSeq" id="WP_163287857.1">
    <property type="nucleotide sequence ID" value="NZ_JAAGWY010000001.1"/>
</dbReference>
<feature type="transmembrane region" description="Helical" evidence="7">
    <location>
        <begin position="90"/>
        <end position="111"/>
    </location>
</feature>
<comment type="similarity">
    <text evidence="7">Belongs to the binding-protein-dependent transport system permease family.</text>
</comment>
<feature type="transmembrane region" description="Helical" evidence="7">
    <location>
        <begin position="24"/>
        <end position="46"/>
    </location>
</feature>
<accession>A0A6L9XTN3</accession>
<evidence type="ECO:0000259" key="8">
    <source>
        <dbReference type="PROSITE" id="PS50928"/>
    </source>
</evidence>
<keyword evidence="6 7" id="KW-0472">Membrane</keyword>
<keyword evidence="10" id="KW-1185">Reference proteome</keyword>
<dbReference type="InterPro" id="IPR051393">
    <property type="entry name" value="ABC_transporter_permease"/>
</dbReference>
<organism evidence="9 10">
    <name type="scientific">Leifsonia tongyongensis</name>
    <dbReference type="NCBI Taxonomy" id="1268043"/>
    <lineage>
        <taxon>Bacteria</taxon>
        <taxon>Bacillati</taxon>
        <taxon>Actinomycetota</taxon>
        <taxon>Actinomycetes</taxon>
        <taxon>Micrococcales</taxon>
        <taxon>Microbacteriaceae</taxon>
        <taxon>Leifsonia</taxon>
    </lineage>
</organism>
<dbReference type="EMBL" id="JAAGWY010000001">
    <property type="protein sequence ID" value="NEN04759.1"/>
    <property type="molecule type" value="Genomic_DNA"/>
</dbReference>
<comment type="subcellular location">
    <subcellularLocation>
        <location evidence="1 7">Cell membrane</location>
        <topology evidence="1 7">Multi-pass membrane protein</topology>
    </subcellularLocation>
</comment>
<keyword evidence="5 7" id="KW-1133">Transmembrane helix</keyword>
<dbReference type="PROSITE" id="PS50928">
    <property type="entry name" value="ABC_TM1"/>
    <property type="match status" value="1"/>
</dbReference>
<evidence type="ECO:0000256" key="7">
    <source>
        <dbReference type="RuleBase" id="RU363032"/>
    </source>
</evidence>
<dbReference type="SUPFAM" id="SSF161098">
    <property type="entry name" value="MetI-like"/>
    <property type="match status" value="1"/>
</dbReference>
<dbReference type="Proteomes" id="UP000474967">
    <property type="component" value="Unassembled WGS sequence"/>
</dbReference>
<feature type="transmembrane region" description="Helical" evidence="7">
    <location>
        <begin position="123"/>
        <end position="144"/>
    </location>
</feature>
<dbReference type="GO" id="GO:0055085">
    <property type="term" value="P:transmembrane transport"/>
    <property type="evidence" value="ECO:0007669"/>
    <property type="project" value="InterPro"/>
</dbReference>
<dbReference type="Pfam" id="PF00528">
    <property type="entry name" value="BPD_transp_1"/>
    <property type="match status" value="1"/>
</dbReference>
<gene>
    <name evidence="9" type="ORF">G3T36_02645</name>
</gene>
<dbReference type="InterPro" id="IPR000515">
    <property type="entry name" value="MetI-like"/>
</dbReference>
<dbReference type="AlphaFoldDB" id="A0A6L9XTN3"/>
<evidence type="ECO:0000256" key="5">
    <source>
        <dbReference type="ARBA" id="ARBA00022989"/>
    </source>
</evidence>
<dbReference type="PANTHER" id="PTHR30193">
    <property type="entry name" value="ABC TRANSPORTER PERMEASE PROTEIN"/>
    <property type="match status" value="1"/>
</dbReference>
<reference evidence="9 10" key="1">
    <citation type="journal article" date="2014" name="J. Microbiol.">
        <title>Diaminobutyricibacter tongyongensis gen. nov., sp. nov. and Homoserinibacter gongjuensis gen. nov., sp. nov. belong to the family Microbacteriaceae.</title>
        <authorList>
            <person name="Kim S.J."/>
            <person name="Ahn J.H."/>
            <person name="Weon H.Y."/>
            <person name="Hamada M."/>
            <person name="Suzuki K."/>
            <person name="Kwon S.W."/>
        </authorList>
    </citation>
    <scope>NUCLEOTIDE SEQUENCE [LARGE SCALE GENOMIC DNA]</scope>
    <source>
        <strain evidence="9 10">NBRC 108724</strain>
    </source>
</reference>
<name>A0A6L9XTN3_9MICO</name>
<evidence type="ECO:0000256" key="6">
    <source>
        <dbReference type="ARBA" id="ARBA00023136"/>
    </source>
</evidence>
<proteinExistence type="inferred from homology"/>
<dbReference type="GO" id="GO:0005886">
    <property type="term" value="C:plasma membrane"/>
    <property type="evidence" value="ECO:0007669"/>
    <property type="project" value="UniProtKB-SubCell"/>
</dbReference>
<dbReference type="CDD" id="cd06261">
    <property type="entry name" value="TM_PBP2"/>
    <property type="match status" value="1"/>
</dbReference>
<feature type="domain" description="ABC transmembrane type-1" evidence="8">
    <location>
        <begin position="86"/>
        <end position="299"/>
    </location>
</feature>
<keyword evidence="3" id="KW-1003">Cell membrane</keyword>
<dbReference type="PANTHER" id="PTHR30193:SF41">
    <property type="entry name" value="DIACETYLCHITOBIOSE UPTAKE SYSTEM PERMEASE PROTEIN NGCF"/>
    <property type="match status" value="1"/>
</dbReference>
<dbReference type="InterPro" id="IPR035906">
    <property type="entry name" value="MetI-like_sf"/>
</dbReference>
<keyword evidence="2 7" id="KW-0813">Transport</keyword>
<keyword evidence="4 7" id="KW-0812">Transmembrane</keyword>
<protein>
    <submittedName>
        <fullName evidence="9">Sugar ABC transporter permease</fullName>
    </submittedName>
</protein>